<keyword evidence="4" id="KW-0808">Transferase</keyword>
<evidence type="ECO:0000256" key="8">
    <source>
        <dbReference type="ARBA" id="ARBA00023136"/>
    </source>
</evidence>
<dbReference type="PANTHER" id="PTHR19297">
    <property type="entry name" value="GLYCOSYLTRANSFERASE 14 FAMILY MEMBER"/>
    <property type="match status" value="1"/>
</dbReference>
<keyword evidence="3" id="KW-0328">Glycosyltransferase</keyword>
<evidence type="ECO:0000256" key="4">
    <source>
        <dbReference type="ARBA" id="ARBA00022679"/>
    </source>
</evidence>
<organism evidence="11 12">
    <name type="scientific">Cebus imitator</name>
    <name type="common">Panamanian white-faced capuchin</name>
    <name type="synonym">Cebus capucinus imitator</name>
    <dbReference type="NCBI Taxonomy" id="2715852"/>
    <lineage>
        <taxon>Eukaryota</taxon>
        <taxon>Metazoa</taxon>
        <taxon>Chordata</taxon>
        <taxon>Craniata</taxon>
        <taxon>Vertebrata</taxon>
        <taxon>Euteleostomi</taxon>
        <taxon>Mammalia</taxon>
        <taxon>Eutheria</taxon>
        <taxon>Euarchontoglires</taxon>
        <taxon>Primates</taxon>
        <taxon>Haplorrhini</taxon>
        <taxon>Platyrrhini</taxon>
        <taxon>Cebidae</taxon>
        <taxon>Cebinae</taxon>
        <taxon>Cebus</taxon>
    </lineage>
</organism>
<dbReference type="Pfam" id="PF02485">
    <property type="entry name" value="Branch"/>
    <property type="match status" value="1"/>
</dbReference>
<evidence type="ECO:0000313" key="11">
    <source>
        <dbReference type="Ensembl" id="ENSCCAP00000011367.1"/>
    </source>
</evidence>
<dbReference type="GO" id="GO:0000139">
    <property type="term" value="C:Golgi membrane"/>
    <property type="evidence" value="ECO:0007669"/>
    <property type="project" value="UniProtKB-SubCell"/>
</dbReference>
<evidence type="ECO:0000256" key="9">
    <source>
        <dbReference type="ARBA" id="ARBA00023180"/>
    </source>
</evidence>
<dbReference type="STRING" id="9516.ENSCCAP00000011367"/>
<name>A0A2K5Q663_CEBIM</name>
<comment type="similarity">
    <text evidence="10">Belongs to the glycosyltransferase 14 family.</text>
</comment>
<evidence type="ECO:0000256" key="7">
    <source>
        <dbReference type="ARBA" id="ARBA00022989"/>
    </source>
</evidence>
<evidence type="ECO:0000313" key="12">
    <source>
        <dbReference type="Proteomes" id="UP000233040"/>
    </source>
</evidence>
<dbReference type="InterPro" id="IPR003406">
    <property type="entry name" value="Glyco_trans_14"/>
</dbReference>
<proteinExistence type="inferred from homology"/>
<keyword evidence="5" id="KW-0812">Transmembrane</keyword>
<evidence type="ECO:0000256" key="5">
    <source>
        <dbReference type="ARBA" id="ARBA00022692"/>
    </source>
</evidence>
<comment type="subcellular location">
    <subcellularLocation>
        <location evidence="1">Golgi apparatus membrane</location>
        <topology evidence="1">Single-pass type II membrane protein</topology>
    </subcellularLocation>
</comment>
<sequence length="393" mass="45604">MLRKWLRRRLFSYPTKYYFVVLVFSLITFSVLRIHQKPEFVSVRHLELAGENPSSDVNCTKVLQGDVNEIQKVKLEILTVKFKKLTDSFIKRRKYIVEPLSKEEAEFPIAYSIVVHHKIEMLDGLLRAIYMPQNFYCVHADKKSQDSYLAAVMGIASCFSNVFVASPSESVVYASGSWVQAELNCMKDFCTMRANWKYLINLCGMDFPIKTNLGNVRKLKLLMGENSLETERMPSSEEERRKKRSEVINGNAYFVVSREYVGYVLQNEKIQKFMEWAQDTYSPDEYLWATIQRIPEVRGSRPASHKYDLSDMHAVARFVKWQYFEGDVSKGAPYPLCGGVLVRSVCIFGAGDLNWMLRKHHLSANKFDMNIDLFAIQCLEEHLRHKALETLKH</sequence>
<keyword evidence="9" id="KW-0325">Glycoprotein</keyword>
<dbReference type="AlphaFoldDB" id="A0A2K5Q663"/>
<keyword evidence="7" id="KW-1133">Transmembrane helix</keyword>
<evidence type="ECO:0008006" key="13">
    <source>
        <dbReference type="Google" id="ProtNLM"/>
    </source>
</evidence>
<evidence type="ECO:0000256" key="2">
    <source>
        <dbReference type="ARBA" id="ARBA00004922"/>
    </source>
</evidence>
<evidence type="ECO:0000256" key="3">
    <source>
        <dbReference type="ARBA" id="ARBA00022676"/>
    </source>
</evidence>
<accession>A0A2K5Q663</accession>
<keyword evidence="8" id="KW-0472">Membrane</keyword>
<evidence type="ECO:0000256" key="10">
    <source>
        <dbReference type="ARBA" id="ARBA00038150"/>
    </source>
</evidence>
<dbReference type="Proteomes" id="UP000233040">
    <property type="component" value="Unassembled WGS sequence"/>
</dbReference>
<comment type="pathway">
    <text evidence="2">Protein modification; protein glycosylation.</text>
</comment>
<keyword evidence="12" id="KW-1185">Reference proteome</keyword>
<evidence type="ECO:0000256" key="6">
    <source>
        <dbReference type="ARBA" id="ARBA00022968"/>
    </source>
</evidence>
<dbReference type="GeneTree" id="ENSGT00940000161348"/>
<evidence type="ECO:0000256" key="1">
    <source>
        <dbReference type="ARBA" id="ARBA00004323"/>
    </source>
</evidence>
<dbReference type="OMA" id="SMESENM"/>
<keyword evidence="6" id="KW-0735">Signal-anchor</keyword>
<reference evidence="11" key="1">
    <citation type="submission" date="2025-08" db="UniProtKB">
        <authorList>
            <consortium name="Ensembl"/>
        </authorList>
    </citation>
    <scope>IDENTIFICATION</scope>
</reference>
<protein>
    <recommendedName>
        <fullName evidence="13">Beta-1,3-galactosyl-O-glycosyl-glycoprotein beta-1,6-N-acetylglucosaminyltransferase</fullName>
    </recommendedName>
</protein>
<reference evidence="11" key="2">
    <citation type="submission" date="2025-09" db="UniProtKB">
        <authorList>
            <consortium name="Ensembl"/>
        </authorList>
    </citation>
    <scope>IDENTIFICATION</scope>
</reference>
<dbReference type="GO" id="GO:0003829">
    <property type="term" value="F:beta-1,3-galactosyl-O-glycosyl-glycoprotein beta-1,6-N-acetylglucosaminyltransferase activity"/>
    <property type="evidence" value="ECO:0007669"/>
    <property type="project" value="TreeGrafter"/>
</dbReference>
<dbReference type="Ensembl" id="ENSCCAT00000028771.1">
    <property type="protein sequence ID" value="ENSCCAP00000011367.1"/>
    <property type="gene ID" value="ENSCCAG00000023423.1"/>
</dbReference>
<dbReference type="PANTHER" id="PTHR19297:SF96">
    <property type="entry name" value="BETA-1,3-GALACTOSYL-O-GLYCOSYL-GLYCOPROTEIN BETA-1,6-N-ACETYLGLUCOSAMINYLTRANSFERASE"/>
    <property type="match status" value="1"/>
</dbReference>